<evidence type="ECO:0000313" key="1">
    <source>
        <dbReference type="EMBL" id="CAJ1403867.1"/>
    </source>
</evidence>
<gene>
    <name evidence="1" type="ORF">EVOR1521_LOCUS26440</name>
</gene>
<name>A0AA36NE90_9DINO</name>
<dbReference type="EMBL" id="CAUJNA010003513">
    <property type="protein sequence ID" value="CAJ1403867.1"/>
    <property type="molecule type" value="Genomic_DNA"/>
</dbReference>
<comment type="caution">
    <text evidence="1">The sequence shown here is derived from an EMBL/GenBank/DDBJ whole genome shotgun (WGS) entry which is preliminary data.</text>
</comment>
<proteinExistence type="predicted"/>
<dbReference type="AlphaFoldDB" id="A0AA36NE90"/>
<accession>A0AA36NE90</accession>
<reference evidence="1" key="1">
    <citation type="submission" date="2023-08" db="EMBL/GenBank/DDBJ databases">
        <authorList>
            <person name="Chen Y."/>
            <person name="Shah S."/>
            <person name="Dougan E. K."/>
            <person name="Thang M."/>
            <person name="Chan C."/>
        </authorList>
    </citation>
    <scope>NUCLEOTIDE SEQUENCE</scope>
</reference>
<evidence type="ECO:0000313" key="2">
    <source>
        <dbReference type="Proteomes" id="UP001178507"/>
    </source>
</evidence>
<organism evidence="1 2">
    <name type="scientific">Effrenium voratum</name>
    <dbReference type="NCBI Taxonomy" id="2562239"/>
    <lineage>
        <taxon>Eukaryota</taxon>
        <taxon>Sar</taxon>
        <taxon>Alveolata</taxon>
        <taxon>Dinophyceae</taxon>
        <taxon>Suessiales</taxon>
        <taxon>Symbiodiniaceae</taxon>
        <taxon>Effrenium</taxon>
    </lineage>
</organism>
<sequence length="255" mass="28983">MAKRSLLTGSWKMMNFSGGVHGNVDRVFQTSLPAAWAALMCPFTWNGRRTSVSFSVLTPRLVTRLALADGYVHFDVRMEESGRVVSPEHWIVAFTHRKAKPRYTTGLLSMHIIPEEKVPEGYQALPQEVDPLGRGPREYLEFELLLRAEAPELHITAGPVRENPSTGHRESMRIDLGRSVRQIFKDNFEIQGKKLMRSRWFICLETLRLVANCNNLDCRGLDDLAAPPVQWARDPGPGPPSATVHLQERFRWRKG</sequence>
<dbReference type="Proteomes" id="UP001178507">
    <property type="component" value="Unassembled WGS sequence"/>
</dbReference>
<keyword evidence="2" id="KW-1185">Reference proteome</keyword>
<protein>
    <submittedName>
        <fullName evidence="1">Uncharacterized protein</fullName>
    </submittedName>
</protein>